<dbReference type="EMBL" id="KE525041">
    <property type="protein sequence ID" value="KFB40851.1"/>
    <property type="molecule type" value="Genomic_DNA"/>
</dbReference>
<evidence type="ECO:0000313" key="1">
    <source>
        <dbReference type="EMBL" id="KFB40851.1"/>
    </source>
</evidence>
<name>A0A084VSA7_ANOSI</name>
<evidence type="ECO:0000313" key="3">
    <source>
        <dbReference type="Proteomes" id="UP000030765"/>
    </source>
</evidence>
<reference evidence="1 3" key="1">
    <citation type="journal article" date="2014" name="BMC Genomics">
        <title>Genome sequence of Anopheles sinensis provides insight into genetics basis of mosquito competence for malaria parasites.</title>
        <authorList>
            <person name="Zhou D."/>
            <person name="Zhang D."/>
            <person name="Ding G."/>
            <person name="Shi L."/>
            <person name="Hou Q."/>
            <person name="Ye Y."/>
            <person name="Xu Y."/>
            <person name="Zhou H."/>
            <person name="Xiong C."/>
            <person name="Li S."/>
            <person name="Yu J."/>
            <person name="Hong S."/>
            <person name="Yu X."/>
            <person name="Zou P."/>
            <person name="Chen C."/>
            <person name="Chang X."/>
            <person name="Wang W."/>
            <person name="Lv Y."/>
            <person name="Sun Y."/>
            <person name="Ma L."/>
            <person name="Shen B."/>
            <person name="Zhu C."/>
        </authorList>
    </citation>
    <scope>NUCLEOTIDE SEQUENCE [LARGE SCALE GENOMIC DNA]</scope>
</reference>
<proteinExistence type="predicted"/>
<keyword evidence="3" id="KW-1185">Reference proteome</keyword>
<dbReference type="Proteomes" id="UP000030765">
    <property type="component" value="Unassembled WGS sequence"/>
</dbReference>
<gene>
    <name evidence="1" type="ORF">ZHAS_00008374</name>
</gene>
<dbReference type="EMBL" id="ATLV01015905">
    <property type="status" value="NOT_ANNOTATED_CDS"/>
    <property type="molecule type" value="Genomic_DNA"/>
</dbReference>
<dbReference type="AlphaFoldDB" id="A0A084VSA7"/>
<protein>
    <submittedName>
        <fullName evidence="1 2">Phage tail protein</fullName>
    </submittedName>
</protein>
<evidence type="ECO:0000313" key="2">
    <source>
        <dbReference type="EnsemblMetazoa" id="ASIC008374-PA"/>
    </source>
</evidence>
<reference evidence="2" key="2">
    <citation type="submission" date="2020-05" db="UniProtKB">
        <authorList>
            <consortium name="EnsemblMetazoa"/>
        </authorList>
    </citation>
    <scope>IDENTIFICATION</scope>
</reference>
<accession>A0A084VSA7</accession>
<organism evidence="1">
    <name type="scientific">Anopheles sinensis</name>
    <name type="common">Mosquito</name>
    <dbReference type="NCBI Taxonomy" id="74873"/>
    <lineage>
        <taxon>Eukaryota</taxon>
        <taxon>Metazoa</taxon>
        <taxon>Ecdysozoa</taxon>
        <taxon>Arthropoda</taxon>
        <taxon>Hexapoda</taxon>
        <taxon>Insecta</taxon>
        <taxon>Pterygota</taxon>
        <taxon>Neoptera</taxon>
        <taxon>Endopterygota</taxon>
        <taxon>Diptera</taxon>
        <taxon>Nematocera</taxon>
        <taxon>Culicoidea</taxon>
        <taxon>Culicidae</taxon>
        <taxon>Anophelinae</taxon>
        <taxon>Anopheles</taxon>
    </lineage>
</organism>
<sequence length="119" mass="13322">MLCSVGCGCGFKSSPTAHNSLALDPLRKNAVTAPFLRFLPMIPFQPKTVRKSERNNRADKYCNRHSHRSVSTCASSPYPEISRKALRKQLLRKSPLNDSFANKPSYIDVFNDLRHGTAS</sequence>
<dbReference type="EnsemblMetazoa" id="ASIC008374-RA">
    <property type="protein sequence ID" value="ASIC008374-PA"/>
    <property type="gene ID" value="ASIC008374"/>
</dbReference>
<dbReference type="VEuPathDB" id="VectorBase:ASIC008374"/>